<dbReference type="Proteomes" id="UP000660262">
    <property type="component" value="Unassembled WGS sequence"/>
</dbReference>
<evidence type="ECO:0000256" key="5">
    <source>
        <dbReference type="SAM" id="MobiDB-lite"/>
    </source>
</evidence>
<evidence type="ECO:0000256" key="3">
    <source>
        <dbReference type="ARBA" id="ARBA00022614"/>
    </source>
</evidence>
<dbReference type="PANTHER" id="PTHR24113">
    <property type="entry name" value="RAN GTPASE-ACTIVATING PROTEIN 1"/>
    <property type="match status" value="1"/>
</dbReference>
<name>A0A830HJJ8_9CHLO</name>
<evidence type="ECO:0000256" key="1">
    <source>
        <dbReference type="ARBA" id="ARBA00004430"/>
    </source>
</evidence>
<dbReference type="OrthoDB" id="541331at2759"/>
<dbReference type="InterPro" id="IPR006553">
    <property type="entry name" value="Leu-rich_rpt_Cys-con_subtyp"/>
</dbReference>
<comment type="subcellular location">
    <subcellularLocation>
        <location evidence="1">Cytoplasm</location>
        <location evidence="1">Cytoskeleton</location>
        <location evidence="1">Cilium axoneme</location>
    </subcellularLocation>
</comment>
<dbReference type="GO" id="GO:0005930">
    <property type="term" value="C:axoneme"/>
    <property type="evidence" value="ECO:0007669"/>
    <property type="project" value="UniProtKB-SubCell"/>
</dbReference>
<dbReference type="GO" id="GO:0048471">
    <property type="term" value="C:perinuclear region of cytoplasm"/>
    <property type="evidence" value="ECO:0007669"/>
    <property type="project" value="TreeGrafter"/>
</dbReference>
<comment type="caution">
    <text evidence="6">The sequence shown here is derived from an EMBL/GenBank/DDBJ whole genome shotgun (WGS) entry which is preliminary data.</text>
</comment>
<dbReference type="GO" id="GO:0005829">
    <property type="term" value="C:cytosol"/>
    <property type="evidence" value="ECO:0007669"/>
    <property type="project" value="TreeGrafter"/>
</dbReference>
<organism evidence="6 7">
    <name type="scientific">Pycnococcus provasolii</name>
    <dbReference type="NCBI Taxonomy" id="41880"/>
    <lineage>
        <taxon>Eukaryota</taxon>
        <taxon>Viridiplantae</taxon>
        <taxon>Chlorophyta</taxon>
        <taxon>Pseudoscourfieldiophyceae</taxon>
        <taxon>Pseudoscourfieldiales</taxon>
        <taxon>Pycnococcaceae</taxon>
        <taxon>Pycnococcus</taxon>
    </lineage>
</organism>
<dbReference type="AlphaFoldDB" id="A0A830HJJ8"/>
<dbReference type="GO" id="GO:0031267">
    <property type="term" value="F:small GTPase binding"/>
    <property type="evidence" value="ECO:0007669"/>
    <property type="project" value="TreeGrafter"/>
</dbReference>
<feature type="region of interest" description="Disordered" evidence="5">
    <location>
        <begin position="40"/>
        <end position="59"/>
    </location>
</feature>
<evidence type="ECO:0000313" key="6">
    <source>
        <dbReference type="EMBL" id="GHP06905.1"/>
    </source>
</evidence>
<dbReference type="Gene3D" id="3.80.10.10">
    <property type="entry name" value="Ribonuclease Inhibitor"/>
    <property type="match status" value="4"/>
</dbReference>
<dbReference type="GO" id="GO:0005634">
    <property type="term" value="C:nucleus"/>
    <property type="evidence" value="ECO:0007669"/>
    <property type="project" value="TreeGrafter"/>
</dbReference>
<proteinExistence type="predicted"/>
<reference evidence="6" key="1">
    <citation type="submission" date="2020-10" db="EMBL/GenBank/DDBJ databases">
        <title>Unveiling of a novel bifunctional photoreceptor, Dualchrome1, isolated from a cosmopolitan green alga.</title>
        <authorList>
            <person name="Suzuki S."/>
            <person name="Kawachi M."/>
        </authorList>
    </citation>
    <scope>NUCLEOTIDE SEQUENCE</scope>
    <source>
        <strain evidence="6">NIES 2893</strain>
    </source>
</reference>
<dbReference type="SMART" id="SM00369">
    <property type="entry name" value="LRR_TYP"/>
    <property type="match status" value="8"/>
</dbReference>
<dbReference type="InterPro" id="IPR027038">
    <property type="entry name" value="RanGap"/>
</dbReference>
<protein>
    <submittedName>
        <fullName evidence="6">NLR, CARD domain-containing protein 3</fullName>
    </submittedName>
</protein>
<evidence type="ECO:0000256" key="4">
    <source>
        <dbReference type="ARBA" id="ARBA00022737"/>
    </source>
</evidence>
<dbReference type="SMART" id="SM00367">
    <property type="entry name" value="LRR_CC"/>
    <property type="match status" value="8"/>
</dbReference>
<dbReference type="InterPro" id="IPR032675">
    <property type="entry name" value="LRR_dom_sf"/>
</dbReference>
<gene>
    <name evidence="6" type="ORF">PPROV_000564900</name>
</gene>
<sequence length="897" mass="94685">MSSEGGGFLTALGRMLGFRSRRRGGGGGGASTTSSSAAAAAAAAATVAPSPTMSLRDRKGKAKMAAVAAAAAEEPSPTMSLRDRKGKAKMAAVVEELPHSLALAVSVVSENGMISPLDIANFAIVSKSARELARSWLTRDVTELNLKNRKIGEDGARSIVDAAKRGGFSNLQKLLLGRNRIGEYGAMSIALAQPLLTKLTVLDLSSNCITSEDGVVSSAMTAIARSVADCSLCQLTDLNIDFNYLGDDGTRMLVKAATGGAQLANLKKLSLGCVWMESTGALALGRALRRGAFPRLTSLNLRMNEIGSEGVKAIMDAAKEGRLAHLTELHLSDCEIEDEGVRAIAQTASQIPQLTKLGLINNGITIDGIRILMHHASEEADAALVHLTELDISGIPIGDEGVRLIAQAAERGALAELTCANFSECEFGDEGLIALAHALEHGALVQLAKLDLAYNCITVDGMEALAHAADHGALVHLTHLDLAFNDEIGALDEDGEYGGIEKLMLCAKRDGPLANISHLDLECTDIGYALMGALADAAERGALEQLTELNLSMNGIDDEGLEEFVSVACLEVTLDEMTGHQTIKEGMMANLTTLNLAKNAIGDRGLKQLAFAFPQLTELNLARNSITDQGILSIKDEFEKGAFKNLTKLNLADNKIKKTRGDSGMNALAFEAGRGALEHLTELNLSGNLIGENGARALAKAAATRRGGFKHLNKLFLASTNIKARGASAIAKAARYWPHLRGLDLSSNRLGADGVRALCEAAATRNEESCSRVLERGGGAFARLTKLELSDNDMGNDGMIALADATMAGAFQRLVGLGLSSNKIGGSGMRVLSRAVVAHGALPRIEEIELIDNLINEQQSQRIIVAILKERPECTVANFDWKCALLAGESIGINFDD</sequence>
<accession>A0A830HJJ8</accession>
<keyword evidence="2" id="KW-0343">GTPase activation</keyword>
<dbReference type="PANTHER" id="PTHR24113:SF12">
    <property type="entry name" value="RAN GTPASE-ACTIVATING PROTEIN 1"/>
    <property type="match status" value="1"/>
</dbReference>
<dbReference type="GO" id="GO:0005096">
    <property type="term" value="F:GTPase activator activity"/>
    <property type="evidence" value="ECO:0007669"/>
    <property type="project" value="UniProtKB-KW"/>
</dbReference>
<dbReference type="SMART" id="SM00365">
    <property type="entry name" value="LRR_SD22"/>
    <property type="match status" value="3"/>
</dbReference>
<dbReference type="InterPro" id="IPR003591">
    <property type="entry name" value="Leu-rich_rpt_typical-subtyp"/>
</dbReference>
<dbReference type="PROSITE" id="PS51450">
    <property type="entry name" value="LRR"/>
    <property type="match status" value="2"/>
</dbReference>
<keyword evidence="3" id="KW-0433">Leucine-rich repeat</keyword>
<keyword evidence="4" id="KW-0677">Repeat</keyword>
<dbReference type="GO" id="GO:0006913">
    <property type="term" value="P:nucleocytoplasmic transport"/>
    <property type="evidence" value="ECO:0007669"/>
    <property type="project" value="TreeGrafter"/>
</dbReference>
<dbReference type="EMBL" id="BNJQ01000014">
    <property type="protein sequence ID" value="GHP06905.1"/>
    <property type="molecule type" value="Genomic_DNA"/>
</dbReference>
<dbReference type="Pfam" id="PF13516">
    <property type="entry name" value="LRR_6"/>
    <property type="match status" value="13"/>
</dbReference>
<keyword evidence="7" id="KW-1185">Reference proteome</keyword>
<dbReference type="SMART" id="SM00368">
    <property type="entry name" value="LRR_RI"/>
    <property type="match status" value="17"/>
</dbReference>
<dbReference type="SUPFAM" id="SSF52047">
    <property type="entry name" value="RNI-like"/>
    <property type="match status" value="2"/>
</dbReference>
<dbReference type="InterPro" id="IPR001611">
    <property type="entry name" value="Leu-rich_rpt"/>
</dbReference>
<evidence type="ECO:0000256" key="2">
    <source>
        <dbReference type="ARBA" id="ARBA00022468"/>
    </source>
</evidence>
<evidence type="ECO:0000313" key="7">
    <source>
        <dbReference type="Proteomes" id="UP000660262"/>
    </source>
</evidence>